<accession>A0A7W4IF27</accession>
<dbReference type="SUPFAM" id="SSF55073">
    <property type="entry name" value="Nucleotide cyclase"/>
    <property type="match status" value="1"/>
</dbReference>
<dbReference type="Proteomes" id="UP000589085">
    <property type="component" value="Unassembled WGS sequence"/>
</dbReference>
<evidence type="ECO:0000256" key="2">
    <source>
        <dbReference type="ARBA" id="ARBA00034247"/>
    </source>
</evidence>
<dbReference type="NCBIfam" id="TIGR00254">
    <property type="entry name" value="GGDEF"/>
    <property type="match status" value="1"/>
</dbReference>
<feature type="transmembrane region" description="Helical" evidence="4">
    <location>
        <begin position="37"/>
        <end position="55"/>
    </location>
</feature>
<protein>
    <recommendedName>
        <fullName evidence="1">diguanylate cyclase</fullName>
        <ecNumber evidence="1">2.7.7.65</ecNumber>
    </recommendedName>
</protein>
<dbReference type="PANTHER" id="PTHR45138:SF9">
    <property type="entry name" value="DIGUANYLATE CYCLASE DGCM-RELATED"/>
    <property type="match status" value="1"/>
</dbReference>
<feature type="domain" description="GGDEF" evidence="5">
    <location>
        <begin position="237"/>
        <end position="367"/>
    </location>
</feature>
<feature type="transmembrane region" description="Helical" evidence="4">
    <location>
        <begin position="61"/>
        <end position="78"/>
    </location>
</feature>
<sequence length="405" mass="43675">MFLATLPTGPSIALVSLLVGFLCRVARQYHPEPTLRLLEIGTFAAAVGIPLVVMRPQVPDVIAVPLGNGLLLFALALFWQATVRLDGKRLSWPGLAAPVVIWLGFYTLPHFRHSLVMRVEIAMAMAIVLVLLALYQLIRLPRATRSHQVLIGVCVLHVVSCIARAILVGSPVLASWLPVMAATIPFEMLTYVVLWPGLMLMLVAERSILQARAAALRDDMTGVLNRRGFWQMAETVPQRGILLFDIDHFKRVNDTFGHATGDRVIAHFSTVATAVLGTDAVFGRIGGEEFAAAVSLPSRDALGALAERVRATFERVPLSGDLPATVSIGYAAATIPDRPLGEQMALADTALYRAKQRGRNRVEGAGPDGAAGIGMLPRIRRRDLQTGESPAAGRDPTSAGSDRQP</sequence>
<dbReference type="GO" id="GO:1902201">
    <property type="term" value="P:negative regulation of bacterial-type flagellum-dependent cell motility"/>
    <property type="evidence" value="ECO:0007669"/>
    <property type="project" value="TreeGrafter"/>
</dbReference>
<evidence type="ECO:0000313" key="7">
    <source>
        <dbReference type="Proteomes" id="UP000589085"/>
    </source>
</evidence>
<dbReference type="EC" id="2.7.7.65" evidence="1"/>
<evidence type="ECO:0000256" key="3">
    <source>
        <dbReference type="SAM" id="MobiDB-lite"/>
    </source>
</evidence>
<keyword evidence="4" id="KW-0472">Membrane</keyword>
<dbReference type="SMART" id="SM00267">
    <property type="entry name" value="GGDEF"/>
    <property type="match status" value="1"/>
</dbReference>
<evidence type="ECO:0000256" key="4">
    <source>
        <dbReference type="SAM" id="Phobius"/>
    </source>
</evidence>
<feature type="transmembrane region" description="Helical" evidence="4">
    <location>
        <begin position="179"/>
        <end position="203"/>
    </location>
</feature>
<gene>
    <name evidence="6" type="ORF">HLH48_16095</name>
</gene>
<dbReference type="InterPro" id="IPR043128">
    <property type="entry name" value="Rev_trsase/Diguanyl_cyclase"/>
</dbReference>
<feature type="transmembrane region" description="Helical" evidence="4">
    <location>
        <begin position="115"/>
        <end position="137"/>
    </location>
</feature>
<proteinExistence type="predicted"/>
<dbReference type="InterPro" id="IPR000160">
    <property type="entry name" value="GGDEF_dom"/>
</dbReference>
<comment type="caution">
    <text evidence="6">The sequence shown here is derived from an EMBL/GenBank/DDBJ whole genome shotgun (WGS) entry which is preliminary data.</text>
</comment>
<dbReference type="PANTHER" id="PTHR45138">
    <property type="entry name" value="REGULATORY COMPONENTS OF SENSORY TRANSDUCTION SYSTEM"/>
    <property type="match status" value="1"/>
</dbReference>
<evidence type="ECO:0000313" key="6">
    <source>
        <dbReference type="EMBL" id="MBB2161665.1"/>
    </source>
</evidence>
<dbReference type="EMBL" id="JABEQJ010000023">
    <property type="protein sequence ID" value="MBB2161665.1"/>
    <property type="molecule type" value="Genomic_DNA"/>
</dbReference>
<name>A0A7W4IF27_9PROT</name>
<dbReference type="GO" id="GO:0005886">
    <property type="term" value="C:plasma membrane"/>
    <property type="evidence" value="ECO:0007669"/>
    <property type="project" value="TreeGrafter"/>
</dbReference>
<feature type="transmembrane region" description="Helical" evidence="4">
    <location>
        <begin position="149"/>
        <end position="167"/>
    </location>
</feature>
<evidence type="ECO:0000256" key="1">
    <source>
        <dbReference type="ARBA" id="ARBA00012528"/>
    </source>
</evidence>
<dbReference type="AlphaFoldDB" id="A0A7W4IF27"/>
<feature type="transmembrane region" description="Helical" evidence="4">
    <location>
        <begin position="6"/>
        <end position="25"/>
    </location>
</feature>
<feature type="region of interest" description="Disordered" evidence="3">
    <location>
        <begin position="358"/>
        <end position="405"/>
    </location>
</feature>
<keyword evidence="4" id="KW-0812">Transmembrane</keyword>
<keyword evidence="4" id="KW-1133">Transmembrane helix</keyword>
<dbReference type="PROSITE" id="PS50887">
    <property type="entry name" value="GGDEF"/>
    <property type="match status" value="1"/>
</dbReference>
<dbReference type="CDD" id="cd01949">
    <property type="entry name" value="GGDEF"/>
    <property type="match status" value="1"/>
</dbReference>
<dbReference type="Gene3D" id="3.30.70.270">
    <property type="match status" value="1"/>
</dbReference>
<dbReference type="InterPro" id="IPR029787">
    <property type="entry name" value="Nucleotide_cyclase"/>
</dbReference>
<evidence type="ECO:0000259" key="5">
    <source>
        <dbReference type="PROSITE" id="PS50887"/>
    </source>
</evidence>
<feature type="transmembrane region" description="Helical" evidence="4">
    <location>
        <begin position="90"/>
        <end position="109"/>
    </location>
</feature>
<comment type="catalytic activity">
    <reaction evidence="2">
        <text>2 GTP = 3',3'-c-di-GMP + 2 diphosphate</text>
        <dbReference type="Rhea" id="RHEA:24898"/>
        <dbReference type="ChEBI" id="CHEBI:33019"/>
        <dbReference type="ChEBI" id="CHEBI:37565"/>
        <dbReference type="ChEBI" id="CHEBI:58805"/>
        <dbReference type="EC" id="2.7.7.65"/>
    </reaction>
</comment>
<dbReference type="GO" id="GO:0052621">
    <property type="term" value="F:diguanylate cyclase activity"/>
    <property type="evidence" value="ECO:0007669"/>
    <property type="project" value="UniProtKB-EC"/>
</dbReference>
<dbReference type="InterPro" id="IPR050469">
    <property type="entry name" value="Diguanylate_Cyclase"/>
</dbReference>
<reference evidence="6 7" key="1">
    <citation type="submission" date="2020-04" db="EMBL/GenBank/DDBJ databases">
        <title>Description of novel Gluconacetobacter.</title>
        <authorList>
            <person name="Sombolestani A."/>
        </authorList>
    </citation>
    <scope>NUCLEOTIDE SEQUENCE [LARGE SCALE GENOMIC DNA]</scope>
    <source>
        <strain evidence="6 7">LMG 19747</strain>
    </source>
</reference>
<dbReference type="Pfam" id="PF00990">
    <property type="entry name" value="GGDEF"/>
    <property type="match status" value="1"/>
</dbReference>
<dbReference type="RefSeq" id="WP_182998493.1">
    <property type="nucleotide sequence ID" value="NZ_JABEQJ010000023.1"/>
</dbReference>
<dbReference type="GO" id="GO:0043709">
    <property type="term" value="P:cell adhesion involved in single-species biofilm formation"/>
    <property type="evidence" value="ECO:0007669"/>
    <property type="project" value="TreeGrafter"/>
</dbReference>
<organism evidence="6 7">
    <name type="scientific">Gluconacetobacter sacchari</name>
    <dbReference type="NCBI Taxonomy" id="92759"/>
    <lineage>
        <taxon>Bacteria</taxon>
        <taxon>Pseudomonadati</taxon>
        <taxon>Pseudomonadota</taxon>
        <taxon>Alphaproteobacteria</taxon>
        <taxon>Acetobacterales</taxon>
        <taxon>Acetobacteraceae</taxon>
        <taxon>Gluconacetobacter</taxon>
    </lineage>
</organism>